<evidence type="ECO:0000313" key="6">
    <source>
        <dbReference type="Proteomes" id="UP000238358"/>
    </source>
</evidence>
<dbReference type="PANTHER" id="PTHR21363:SF0">
    <property type="entry name" value="PREPHENATE DEHYDROGENASE [NADP(+)]"/>
    <property type="match status" value="1"/>
</dbReference>
<accession>A0A2S0M5R5</accession>
<feature type="domain" description="Prephenate/arogenate dehydrogenase" evidence="4">
    <location>
        <begin position="12"/>
        <end position="295"/>
    </location>
</feature>
<dbReference type="Pfam" id="PF02153">
    <property type="entry name" value="PDH_N"/>
    <property type="match status" value="1"/>
</dbReference>
<name>A0A2S0M5R5_MEGEL</name>
<evidence type="ECO:0000313" key="5">
    <source>
        <dbReference type="EMBL" id="AVO26781.1"/>
    </source>
</evidence>
<evidence type="ECO:0000256" key="2">
    <source>
        <dbReference type="ARBA" id="ARBA00023002"/>
    </source>
</evidence>
<dbReference type="SUPFAM" id="SSF51735">
    <property type="entry name" value="NAD(P)-binding Rossmann-fold domains"/>
    <property type="match status" value="1"/>
</dbReference>
<dbReference type="Gene3D" id="3.40.50.720">
    <property type="entry name" value="NAD(P)-binding Rossmann-like Domain"/>
    <property type="match status" value="1"/>
</dbReference>
<dbReference type="InterPro" id="IPR036291">
    <property type="entry name" value="NAD(P)-bd_dom_sf"/>
</dbReference>
<dbReference type="Proteomes" id="UP000238358">
    <property type="component" value="Chromosome"/>
</dbReference>
<dbReference type="GO" id="GO:0070403">
    <property type="term" value="F:NAD+ binding"/>
    <property type="evidence" value="ECO:0007669"/>
    <property type="project" value="InterPro"/>
</dbReference>
<comment type="similarity">
    <text evidence="1">Belongs to the prephenate/arogenate dehydrogenase family.</text>
</comment>
<dbReference type="InterPro" id="IPR046826">
    <property type="entry name" value="PDH_N"/>
</dbReference>
<evidence type="ECO:0000259" key="4">
    <source>
        <dbReference type="PROSITE" id="PS51176"/>
    </source>
</evidence>
<organism evidence="5 6">
    <name type="scientific">Megasphaera elsdenii</name>
    <dbReference type="NCBI Taxonomy" id="907"/>
    <lineage>
        <taxon>Bacteria</taxon>
        <taxon>Bacillati</taxon>
        <taxon>Bacillota</taxon>
        <taxon>Negativicutes</taxon>
        <taxon>Veillonellales</taxon>
        <taxon>Veillonellaceae</taxon>
        <taxon>Megasphaera</taxon>
    </lineage>
</organism>
<dbReference type="RefSeq" id="WP_022497930.1">
    <property type="nucleotide sequence ID" value="NZ_CBCSUK010000010.1"/>
</dbReference>
<dbReference type="EMBL" id="CP027569">
    <property type="protein sequence ID" value="AVO26781.1"/>
    <property type="molecule type" value="Genomic_DNA"/>
</dbReference>
<dbReference type="PROSITE" id="PS51176">
    <property type="entry name" value="PDH_ADH"/>
    <property type="match status" value="1"/>
</dbReference>
<dbReference type="FunFam" id="3.40.50.720:FF:000208">
    <property type="entry name" value="Prephenate dehydrogenase"/>
    <property type="match status" value="1"/>
</dbReference>
<dbReference type="SUPFAM" id="SSF48179">
    <property type="entry name" value="6-phosphogluconate dehydrogenase C-terminal domain-like"/>
    <property type="match status" value="1"/>
</dbReference>
<dbReference type="InterPro" id="IPR008927">
    <property type="entry name" value="6-PGluconate_DH-like_C_sf"/>
</dbReference>
<dbReference type="InterPro" id="IPR050812">
    <property type="entry name" value="Preph/Arog_dehydrog"/>
</dbReference>
<protein>
    <submittedName>
        <fullName evidence="5">Prephenate dehydrogenase/arogenate dehydrogenase family protein</fullName>
    </submittedName>
</protein>
<reference evidence="5 6" key="1">
    <citation type="journal article" date="2018" name="Genome Announc.">
        <title>Complete genomes of two Megasphaera elsdenii strains, NCIMB 702410 and ATCC 25940.</title>
        <authorList>
            <person name="Hatmaker E.A."/>
            <person name="O'Dell K."/>
            <person name="Riley L.A."/>
            <person name="Klingeman D.M."/>
            <person name="Guss A.M."/>
        </authorList>
    </citation>
    <scope>NUCLEOTIDE SEQUENCE [LARGE SCALE GENOMIC DNA]</scope>
    <source>
        <strain evidence="5 6">NCIMB702410</strain>
    </source>
</reference>
<dbReference type="Pfam" id="PF20463">
    <property type="entry name" value="PDH_C"/>
    <property type="match status" value="1"/>
</dbReference>
<keyword evidence="2" id="KW-0560">Oxidoreductase</keyword>
<sequence length="295" mass="32092">MDKEASGFNTKQTVAIVGLGLIGGSYARGLRRLGVDHIIAVDPDEKALQQAKQEGMVDDIYTAGTEALKQADLVIFCTAADVMIRFLAENKAFFTPGTILTDVAGIKGDTATAIAALLPEGVDFVPGHPMAGREGRGYGMASADIFNGANYILVPMEGNDEEHILAVKNMAMALGCSHVVRVTPEDHDRFIAYTSSLPHVLATALVNSESMNTLTKYFVAGSFRDGTRVADINAPLWTKLFLSNKDNLLYEIDRFSAALQSFSTMLAEEDTKGMTRFLQQAAMRRRELVHETHSR</sequence>
<dbReference type="OrthoDB" id="9802008at2"/>
<comment type="pathway">
    <text evidence="3">Amino-acid biosynthesis.</text>
</comment>
<dbReference type="Gene3D" id="1.10.3660.10">
    <property type="entry name" value="6-phosphogluconate dehydrogenase C-terminal like domain"/>
    <property type="match status" value="1"/>
</dbReference>
<proteinExistence type="inferred from homology"/>
<dbReference type="InterPro" id="IPR003099">
    <property type="entry name" value="Prephen_DH"/>
</dbReference>
<evidence type="ECO:0000256" key="1">
    <source>
        <dbReference type="ARBA" id="ARBA00007964"/>
    </source>
</evidence>
<dbReference type="AlphaFoldDB" id="A0A2S0M5R5"/>
<dbReference type="InterPro" id="IPR046825">
    <property type="entry name" value="PDH_C"/>
</dbReference>
<dbReference type="GO" id="GO:0004665">
    <property type="term" value="F:prephenate dehydrogenase (NADP+) activity"/>
    <property type="evidence" value="ECO:0007669"/>
    <property type="project" value="InterPro"/>
</dbReference>
<evidence type="ECO:0000256" key="3">
    <source>
        <dbReference type="ARBA" id="ARBA00029440"/>
    </source>
</evidence>
<dbReference type="GO" id="GO:0008977">
    <property type="term" value="F:prephenate dehydrogenase (NAD+) activity"/>
    <property type="evidence" value="ECO:0007669"/>
    <property type="project" value="InterPro"/>
</dbReference>
<dbReference type="PANTHER" id="PTHR21363">
    <property type="entry name" value="PREPHENATE DEHYDROGENASE"/>
    <property type="match status" value="1"/>
</dbReference>
<gene>
    <name evidence="5" type="ORF">C6Y28_03670</name>
</gene>
<dbReference type="GO" id="GO:0006571">
    <property type="term" value="P:tyrosine biosynthetic process"/>
    <property type="evidence" value="ECO:0007669"/>
    <property type="project" value="InterPro"/>
</dbReference>